<keyword evidence="1" id="KW-0812">Transmembrane</keyword>
<evidence type="ECO:0000313" key="2">
    <source>
        <dbReference type="EMBL" id="GGP07098.1"/>
    </source>
</evidence>
<dbReference type="AlphaFoldDB" id="A0A918A4C2"/>
<dbReference type="EMBL" id="BMNK01000005">
    <property type="protein sequence ID" value="GGP07098.1"/>
    <property type="molecule type" value="Genomic_DNA"/>
</dbReference>
<keyword evidence="3" id="KW-1185">Reference proteome</keyword>
<reference evidence="2" key="1">
    <citation type="journal article" date="2014" name="Int. J. Syst. Evol. Microbiol.">
        <title>Complete genome sequence of Corynebacterium casei LMG S-19264T (=DSM 44701T), isolated from a smear-ripened cheese.</title>
        <authorList>
            <consortium name="US DOE Joint Genome Institute (JGI-PGF)"/>
            <person name="Walter F."/>
            <person name="Albersmeier A."/>
            <person name="Kalinowski J."/>
            <person name="Ruckert C."/>
        </authorList>
    </citation>
    <scope>NUCLEOTIDE SEQUENCE</scope>
    <source>
        <strain evidence="2">CGMCC 4.7430</strain>
    </source>
</reference>
<gene>
    <name evidence="2" type="ORF">GCM10012278_33510</name>
</gene>
<organism evidence="2 3">
    <name type="scientific">Nonomuraea glycinis</name>
    <dbReference type="NCBI Taxonomy" id="2047744"/>
    <lineage>
        <taxon>Bacteria</taxon>
        <taxon>Bacillati</taxon>
        <taxon>Actinomycetota</taxon>
        <taxon>Actinomycetes</taxon>
        <taxon>Streptosporangiales</taxon>
        <taxon>Streptosporangiaceae</taxon>
        <taxon>Nonomuraea</taxon>
    </lineage>
</organism>
<comment type="caution">
    <text evidence="2">The sequence shown here is derived from an EMBL/GenBank/DDBJ whole genome shotgun (WGS) entry which is preliminary data.</text>
</comment>
<dbReference type="Proteomes" id="UP000660745">
    <property type="component" value="Unassembled WGS sequence"/>
</dbReference>
<keyword evidence="1" id="KW-1133">Transmembrane helix</keyword>
<reference evidence="2" key="2">
    <citation type="submission" date="2020-09" db="EMBL/GenBank/DDBJ databases">
        <authorList>
            <person name="Sun Q."/>
            <person name="Zhou Y."/>
        </authorList>
    </citation>
    <scope>NUCLEOTIDE SEQUENCE</scope>
    <source>
        <strain evidence="2">CGMCC 4.7430</strain>
    </source>
</reference>
<dbReference type="RefSeq" id="WP_189139546.1">
    <property type="nucleotide sequence ID" value="NZ_BMNK01000005.1"/>
</dbReference>
<accession>A0A918A4C2</accession>
<name>A0A918A4C2_9ACTN</name>
<evidence type="ECO:0000256" key="1">
    <source>
        <dbReference type="SAM" id="Phobius"/>
    </source>
</evidence>
<sequence>MSIKRKYAGTKKALSRGLALVALGYLIATFITEGAGSADEVSSVIAGVTFLLTSLGLVRFGAEAPARKPSRKGATKPAAHAPSDPALIRTAGDSNGALVPLGWLLIDGCSEISTMTGFKSIKDLCGCLPNNLPLALFTLPTGNAHHPGWVTPGRLVVICGIGMVCPA</sequence>
<proteinExistence type="predicted"/>
<protein>
    <submittedName>
        <fullName evidence="2">Uncharacterized protein</fullName>
    </submittedName>
</protein>
<evidence type="ECO:0000313" key="3">
    <source>
        <dbReference type="Proteomes" id="UP000660745"/>
    </source>
</evidence>
<feature type="transmembrane region" description="Helical" evidence="1">
    <location>
        <begin position="44"/>
        <end position="62"/>
    </location>
</feature>
<keyword evidence="1" id="KW-0472">Membrane</keyword>